<feature type="region of interest" description="Disordered" evidence="3">
    <location>
        <begin position="684"/>
        <end position="720"/>
    </location>
</feature>
<dbReference type="InParanoid" id="W2RQJ4"/>
<protein>
    <recommendedName>
        <fullName evidence="8">Bromo domain-containing protein</fullName>
    </recommendedName>
</protein>
<proteinExistence type="predicted"/>
<dbReference type="InterPro" id="IPR050935">
    <property type="entry name" value="Bromo_chromatin_reader"/>
</dbReference>
<dbReference type="InterPro" id="IPR001487">
    <property type="entry name" value="Bromodomain"/>
</dbReference>
<feature type="compositionally biased region" description="Acidic residues" evidence="3">
    <location>
        <begin position="927"/>
        <end position="943"/>
    </location>
</feature>
<dbReference type="HOGENOM" id="CLU_001499_2_1_1"/>
<dbReference type="eggNOG" id="KOG1474">
    <property type="taxonomic scope" value="Eukaryota"/>
</dbReference>
<dbReference type="InterPro" id="IPR027353">
    <property type="entry name" value="NET_dom"/>
</dbReference>
<dbReference type="AlphaFoldDB" id="W2RQJ4"/>
<feature type="domain" description="Bromo" evidence="4">
    <location>
        <begin position="592"/>
        <end position="664"/>
    </location>
</feature>
<sequence length="943" mass="101900">MDVEMTMESQGLPKQFGTTSQQPEPERIASNVEASVSNAEIPSAPSIEVKATPNSSESAIPQPETSHATINGDHSEPRVNGVEDSKVAEPELPSAPVSVPTMPTESGLPPQQPPVTSSNATSFADSVIPSSLPAEAQSSIEATEITQATTDTIPDSVPQPPMSDLRSPPHADELAPAQVAEIEAQKHAEDNAAVAEVPSQSEIAPAVDSTPALEAPSVLAASSPSVVPQVAKVGDTGLATPPIHTPPLVPQVASANVPDSLSAVVPPENPAEPTPTPAEPISTPAEPTPTLEKPEDDVMTDAPPAKVAREREEDQSESERAAKRLKTDEPESSFKVPNVPAAASPSPATGTPAPTSNANNDGDGTITTARLTHMKKIISNLKKSKASAAFRQPVDPVALNIPTYVDIVKNPMDLGKIDQKLKTNSYSNVSEFRSDFELIVSNCVAFNGSEHGVTQQAFTMQTSFNNQMQQLPKVQYAEPSKEEKKAARAKQEPTRTAPPRRPSVTAATPPASQGTARSPRTSVSASTPAFAPGPDGVPLIRRDSNMADGRPKRQIVPPKRNQEYAGGRPKKKKYELQLRFCQEVLKELTAPKNWAMNQYFTHPVDPVALNIPTYFQIIKKPMDLSTIQTKLDNNVYEKAKDFEEDVRLIFKNCYKFNPDGDWVHNSGKQLESLFNSRWAGKEDWIASREPQSDPQSEAEDDDSDDESEDDAEDSEVERNDKIAMLQKQIAEMSKQMGELTQSKGSKKKKSKSPNAPTSSKKAKNKSKKEKPKTTFPGLQKTEKKKSVPKAKPEREKFVTFQEKQYISNGIAMLPEKQMSEALRIIQQSVPALANSNESEIELDIEEVPNFALVKLLNFVKKYAGPPPEETKGDEGYVPAPAPAAATKSKKNKPMSKAQQEAQIDELKGKLSAYAGGPASPGAMQSIENDESSDNDDSEESEED</sequence>
<feature type="region of interest" description="Disordered" evidence="3">
    <location>
        <begin position="185"/>
        <end position="209"/>
    </location>
</feature>
<evidence type="ECO:0000256" key="3">
    <source>
        <dbReference type="SAM" id="MobiDB-lite"/>
    </source>
</evidence>
<feature type="compositionally biased region" description="Basic and acidic residues" evidence="3">
    <location>
        <begin position="540"/>
        <end position="551"/>
    </location>
</feature>
<evidence type="ECO:0000313" key="7">
    <source>
        <dbReference type="Proteomes" id="UP000030752"/>
    </source>
</evidence>
<gene>
    <name evidence="6" type="ORF">HMPREF1541_07596</name>
</gene>
<dbReference type="Gene3D" id="1.20.920.10">
    <property type="entry name" value="Bromodomain-like"/>
    <property type="match status" value="2"/>
</dbReference>
<dbReference type="GO" id="GO:0006355">
    <property type="term" value="P:regulation of DNA-templated transcription"/>
    <property type="evidence" value="ECO:0007669"/>
    <property type="project" value="TreeGrafter"/>
</dbReference>
<name>W2RQJ4_CYPE1</name>
<dbReference type="Proteomes" id="UP000030752">
    <property type="component" value="Unassembled WGS sequence"/>
</dbReference>
<feature type="compositionally biased region" description="Polar residues" evidence="3">
    <location>
        <begin position="52"/>
        <end position="69"/>
    </location>
</feature>
<evidence type="ECO:0000259" key="4">
    <source>
        <dbReference type="PROSITE" id="PS50014"/>
    </source>
</evidence>
<feature type="domain" description="Bromo" evidence="4">
    <location>
        <begin position="382"/>
        <end position="454"/>
    </location>
</feature>
<feature type="region of interest" description="Disordered" evidence="3">
    <location>
        <begin position="475"/>
        <end position="569"/>
    </location>
</feature>
<dbReference type="PRINTS" id="PR00503">
    <property type="entry name" value="BROMODOMAIN"/>
</dbReference>
<dbReference type="FunCoup" id="W2RQJ4">
    <property type="interactions" value="568"/>
</dbReference>
<dbReference type="GO" id="GO:0005634">
    <property type="term" value="C:nucleus"/>
    <property type="evidence" value="ECO:0007669"/>
    <property type="project" value="TreeGrafter"/>
</dbReference>
<dbReference type="Pfam" id="PF17035">
    <property type="entry name" value="BET"/>
    <property type="match status" value="1"/>
</dbReference>
<feature type="domain" description="NET" evidence="5">
    <location>
        <begin position="788"/>
        <end position="870"/>
    </location>
</feature>
<feature type="compositionally biased region" description="Acidic residues" evidence="3">
    <location>
        <begin position="696"/>
        <end position="715"/>
    </location>
</feature>
<dbReference type="PROSITE" id="PS00633">
    <property type="entry name" value="BROMODOMAIN_1"/>
    <property type="match status" value="1"/>
</dbReference>
<dbReference type="PANTHER" id="PTHR22880">
    <property type="entry name" value="FALZ-RELATED BROMODOMAIN-CONTAINING PROTEINS"/>
    <property type="match status" value="1"/>
</dbReference>
<evidence type="ECO:0008006" key="8">
    <source>
        <dbReference type="Google" id="ProtNLM"/>
    </source>
</evidence>
<dbReference type="Pfam" id="PF00439">
    <property type="entry name" value="Bromodomain"/>
    <property type="match status" value="2"/>
</dbReference>
<dbReference type="STRING" id="1220924.W2RQJ4"/>
<evidence type="ECO:0000313" key="6">
    <source>
        <dbReference type="EMBL" id="ETN37973.1"/>
    </source>
</evidence>
<dbReference type="GO" id="GO:0000785">
    <property type="term" value="C:chromatin"/>
    <property type="evidence" value="ECO:0007669"/>
    <property type="project" value="TreeGrafter"/>
</dbReference>
<accession>W2RQJ4</accession>
<dbReference type="RefSeq" id="XP_008720142.1">
    <property type="nucleotide sequence ID" value="XM_008721920.1"/>
</dbReference>
<feature type="compositionally biased region" description="Basic and acidic residues" evidence="3">
    <location>
        <begin position="479"/>
        <end position="493"/>
    </location>
</feature>
<feature type="compositionally biased region" description="Polar residues" evidence="3">
    <location>
        <begin position="136"/>
        <end position="153"/>
    </location>
</feature>
<dbReference type="GeneID" id="19974935"/>
<dbReference type="GO" id="GO:0006338">
    <property type="term" value="P:chromatin remodeling"/>
    <property type="evidence" value="ECO:0007669"/>
    <property type="project" value="TreeGrafter"/>
</dbReference>
<evidence type="ECO:0000256" key="1">
    <source>
        <dbReference type="ARBA" id="ARBA00023117"/>
    </source>
</evidence>
<keyword evidence="1 2" id="KW-0103">Bromodomain</keyword>
<dbReference type="InterPro" id="IPR036427">
    <property type="entry name" value="Bromodomain-like_sf"/>
</dbReference>
<organism evidence="6 7">
    <name type="scientific">Cyphellophora europaea (strain CBS 101466)</name>
    <name type="common">Phialophora europaea</name>
    <dbReference type="NCBI Taxonomy" id="1220924"/>
    <lineage>
        <taxon>Eukaryota</taxon>
        <taxon>Fungi</taxon>
        <taxon>Dikarya</taxon>
        <taxon>Ascomycota</taxon>
        <taxon>Pezizomycotina</taxon>
        <taxon>Eurotiomycetes</taxon>
        <taxon>Chaetothyriomycetidae</taxon>
        <taxon>Chaetothyriales</taxon>
        <taxon>Cyphellophoraceae</taxon>
        <taxon>Cyphellophora</taxon>
    </lineage>
</organism>
<dbReference type="PROSITE" id="PS50014">
    <property type="entry name" value="BROMODOMAIN_2"/>
    <property type="match status" value="2"/>
</dbReference>
<feature type="compositionally biased region" description="Pro residues" evidence="3">
    <location>
        <begin position="267"/>
        <end position="278"/>
    </location>
</feature>
<evidence type="ECO:0000256" key="2">
    <source>
        <dbReference type="PROSITE-ProRule" id="PRU00035"/>
    </source>
</evidence>
<feature type="compositionally biased region" description="Polar residues" evidence="3">
    <location>
        <begin position="510"/>
        <end position="527"/>
    </location>
</feature>
<reference evidence="6 7" key="1">
    <citation type="submission" date="2013-03" db="EMBL/GenBank/DDBJ databases">
        <title>The Genome Sequence of Phialophora europaea CBS 101466.</title>
        <authorList>
            <consortium name="The Broad Institute Genomics Platform"/>
            <person name="Cuomo C."/>
            <person name="de Hoog S."/>
            <person name="Gorbushina A."/>
            <person name="Walker B."/>
            <person name="Young S.K."/>
            <person name="Zeng Q."/>
            <person name="Gargeya S."/>
            <person name="Fitzgerald M."/>
            <person name="Haas B."/>
            <person name="Abouelleil A."/>
            <person name="Allen A.W."/>
            <person name="Alvarado L."/>
            <person name="Arachchi H.M."/>
            <person name="Berlin A.M."/>
            <person name="Chapman S.B."/>
            <person name="Gainer-Dewar J."/>
            <person name="Goldberg J."/>
            <person name="Griggs A."/>
            <person name="Gujja S."/>
            <person name="Hansen M."/>
            <person name="Howarth C."/>
            <person name="Imamovic A."/>
            <person name="Ireland A."/>
            <person name="Larimer J."/>
            <person name="McCowan C."/>
            <person name="Murphy C."/>
            <person name="Pearson M."/>
            <person name="Poon T.W."/>
            <person name="Priest M."/>
            <person name="Roberts A."/>
            <person name="Saif S."/>
            <person name="Shea T."/>
            <person name="Sisk P."/>
            <person name="Sykes S."/>
            <person name="Wortman J."/>
            <person name="Nusbaum C."/>
            <person name="Birren B."/>
        </authorList>
    </citation>
    <scope>NUCLEOTIDE SEQUENCE [LARGE SCALE GENOMIC DNA]</scope>
    <source>
        <strain evidence="6 7">CBS 101466</strain>
    </source>
</reference>
<dbReference type="PROSITE" id="PS51525">
    <property type="entry name" value="NET"/>
    <property type="match status" value="1"/>
</dbReference>
<dbReference type="Gene3D" id="1.20.1270.220">
    <property type="match status" value="1"/>
</dbReference>
<feature type="compositionally biased region" description="Basic residues" evidence="3">
    <location>
        <begin position="760"/>
        <end position="770"/>
    </location>
</feature>
<dbReference type="VEuPathDB" id="FungiDB:HMPREF1541_07596"/>
<dbReference type="SUPFAM" id="SSF47370">
    <property type="entry name" value="Bromodomain"/>
    <property type="match status" value="2"/>
</dbReference>
<feature type="region of interest" description="Disordered" evidence="3">
    <location>
        <begin position="862"/>
        <end position="943"/>
    </location>
</feature>
<feature type="compositionally biased region" description="Basic and acidic residues" evidence="3">
    <location>
        <begin position="780"/>
        <end position="795"/>
    </location>
</feature>
<feature type="region of interest" description="Disordered" evidence="3">
    <location>
        <begin position="235"/>
        <end position="366"/>
    </location>
</feature>
<keyword evidence="7" id="KW-1185">Reference proteome</keyword>
<dbReference type="EMBL" id="KB822723">
    <property type="protein sequence ID" value="ETN37973.1"/>
    <property type="molecule type" value="Genomic_DNA"/>
</dbReference>
<feature type="region of interest" description="Disordered" evidence="3">
    <location>
        <begin position="1"/>
        <end position="172"/>
    </location>
</feature>
<dbReference type="InterPro" id="IPR018359">
    <property type="entry name" value="Bromodomain_CS"/>
</dbReference>
<feature type="compositionally biased region" description="Basic and acidic residues" evidence="3">
    <location>
        <begin position="307"/>
        <end position="329"/>
    </location>
</feature>
<feature type="compositionally biased region" description="Basic and acidic residues" evidence="3">
    <location>
        <begin position="73"/>
        <end position="89"/>
    </location>
</feature>
<dbReference type="PANTHER" id="PTHR22880:SF225">
    <property type="entry name" value="BROMODOMAIN-CONTAINING PROTEIN BET-1-RELATED"/>
    <property type="match status" value="1"/>
</dbReference>
<dbReference type="CDD" id="cd05499">
    <property type="entry name" value="Bromo_BDF1_2_II"/>
    <property type="match status" value="1"/>
</dbReference>
<dbReference type="InterPro" id="IPR038336">
    <property type="entry name" value="NET_sf"/>
</dbReference>
<feature type="compositionally biased region" description="Low complexity" evidence="3">
    <location>
        <begin position="279"/>
        <end position="290"/>
    </location>
</feature>
<feature type="compositionally biased region" description="Low complexity" evidence="3">
    <location>
        <begin position="911"/>
        <end position="922"/>
    </location>
</feature>
<evidence type="ECO:0000259" key="5">
    <source>
        <dbReference type="PROSITE" id="PS51525"/>
    </source>
</evidence>
<feature type="region of interest" description="Disordered" evidence="3">
    <location>
        <begin position="735"/>
        <end position="795"/>
    </location>
</feature>
<dbReference type="OrthoDB" id="784962at2759"/>
<feature type="compositionally biased region" description="Polar residues" evidence="3">
    <location>
        <begin position="114"/>
        <end position="124"/>
    </location>
</feature>
<dbReference type="SMART" id="SM00297">
    <property type="entry name" value="BROMO"/>
    <property type="match status" value="2"/>
</dbReference>
<feature type="compositionally biased region" description="Low complexity" evidence="3">
    <location>
        <begin position="337"/>
        <end position="360"/>
    </location>
</feature>